<name>A0ABW2N5V7_9ACTN</name>
<reference evidence="2" key="1">
    <citation type="journal article" date="2019" name="Int. J. Syst. Evol. Microbiol.">
        <title>The Global Catalogue of Microorganisms (GCM) 10K type strain sequencing project: providing services to taxonomists for standard genome sequencing and annotation.</title>
        <authorList>
            <consortium name="The Broad Institute Genomics Platform"/>
            <consortium name="The Broad Institute Genome Sequencing Center for Infectious Disease"/>
            <person name="Wu L."/>
            <person name="Ma J."/>
        </authorList>
    </citation>
    <scope>NUCLEOTIDE SEQUENCE [LARGE SCALE GENOMIC DNA]</scope>
    <source>
        <strain evidence="2">FCH27</strain>
    </source>
</reference>
<keyword evidence="2" id="KW-1185">Reference proteome</keyword>
<evidence type="ECO:0000313" key="1">
    <source>
        <dbReference type="EMBL" id="MFC7362684.1"/>
    </source>
</evidence>
<gene>
    <name evidence="1" type="ORF">ACFQO6_20615</name>
</gene>
<evidence type="ECO:0008006" key="3">
    <source>
        <dbReference type="Google" id="ProtNLM"/>
    </source>
</evidence>
<comment type="caution">
    <text evidence="1">The sequence shown here is derived from an EMBL/GenBank/DDBJ whole genome shotgun (WGS) entry which is preliminary data.</text>
</comment>
<dbReference type="EMBL" id="JBHTCH010000025">
    <property type="protein sequence ID" value="MFC7362684.1"/>
    <property type="molecule type" value="Genomic_DNA"/>
</dbReference>
<proteinExistence type="predicted"/>
<organism evidence="1 2">
    <name type="scientific">Nocardioides astragali</name>
    <dbReference type="NCBI Taxonomy" id="1776736"/>
    <lineage>
        <taxon>Bacteria</taxon>
        <taxon>Bacillati</taxon>
        <taxon>Actinomycetota</taxon>
        <taxon>Actinomycetes</taxon>
        <taxon>Propionibacteriales</taxon>
        <taxon>Nocardioidaceae</taxon>
        <taxon>Nocardioides</taxon>
    </lineage>
</organism>
<protein>
    <recommendedName>
        <fullName evidence="3">DUF559 domain-containing protein</fullName>
    </recommendedName>
</protein>
<evidence type="ECO:0000313" key="2">
    <source>
        <dbReference type="Proteomes" id="UP001596524"/>
    </source>
</evidence>
<dbReference type="RefSeq" id="WP_255888901.1">
    <property type="nucleotide sequence ID" value="NZ_JAFMZM010000001.1"/>
</dbReference>
<accession>A0ABW2N5V7</accession>
<sequence length="232" mass="25587">MPIVTGPALLRPDPRVTLSREQLAADERQSVGGIWLTTPARALFDEVRRHGRLREAVADIEVAVAAGLLSFHDFADYVASRSPWTGIGLARDAVALAGLGCWSRPEANMALTWMLDAGLGRPLCNVPVFDLHGRLIAIVDLLDAEAGCVGEYQGAHHKGVDQHRRDVARFQALRDVGLECFEVVGGDLADVDLVAKRMHATRERSLFRPPSERLWTLDRPDWWPAWAAARCL</sequence>
<dbReference type="Proteomes" id="UP001596524">
    <property type="component" value="Unassembled WGS sequence"/>
</dbReference>